<sequence length="552" mass="63628">MEQRQGSSFLNILKYGITDQIYVVRPISDGQFVFEFLNDTVTKIAGFTDKVIGMEVREVFPGEQAGNLVKKYQEVLDTKRAVIFRDGYDLDGTTFYYESTLTPLFDDSNVIYLIVGVVKNVTAEQQAELELKEIWTELNKSKKRYQSLFRDNPEAIISFDLNGTILNCNPETKKLLGYTPVELKGREIMSVLDDDSFDELKRMVNGAFYRKMKLHRLTVRHKNGNLVPVSVKVSPIMINKQVEGIYTIFQDLSEQLESERRLYESEERFRVIAENANDLITLLNHQGKIVYASPSYRRIVGFDEQEYVNKIFLYHIHPDDREDFNQIVTSSIQERKPFTIETRHFTNSGTYIWLESKGTPVFNENHQFKHMVVLSRDITVQKDYHEKLKYDAMHDHLTGLPNRRLFQVHLAEALNSNADLGLLMLDIDDFKSVNDTYGHDIGDAVIVEFGHRIQSLLTNKDIIARLGGDEFIILVADKSLHGLEQLAEQIKAHMEHGWHQIAENLKVTTSIGIAMKQKRYESSFALMKKADLALYATKKGGKDGYHIYSKER</sequence>
<dbReference type="InterPro" id="IPR000014">
    <property type="entry name" value="PAS"/>
</dbReference>
<dbReference type="EMBL" id="WEID01000004">
    <property type="protein sequence ID" value="KAB8139304.1"/>
    <property type="molecule type" value="Genomic_DNA"/>
</dbReference>
<dbReference type="Gene3D" id="3.30.450.20">
    <property type="entry name" value="PAS domain"/>
    <property type="match status" value="3"/>
</dbReference>
<dbReference type="Gene3D" id="3.30.70.270">
    <property type="match status" value="1"/>
</dbReference>
<accession>A0A7C8GX10</accession>
<dbReference type="SUPFAM" id="SSF55073">
    <property type="entry name" value="Nucleotide cyclase"/>
    <property type="match status" value="1"/>
</dbReference>
<dbReference type="Pfam" id="PF08448">
    <property type="entry name" value="PAS_4"/>
    <property type="match status" value="1"/>
</dbReference>
<dbReference type="InterPro" id="IPR035965">
    <property type="entry name" value="PAS-like_dom_sf"/>
</dbReference>
<dbReference type="InterPro" id="IPR001610">
    <property type="entry name" value="PAC"/>
</dbReference>
<dbReference type="PANTHER" id="PTHR44757">
    <property type="entry name" value="DIGUANYLATE CYCLASE DGCP"/>
    <property type="match status" value="1"/>
</dbReference>
<dbReference type="Pfam" id="PF13426">
    <property type="entry name" value="PAS_9"/>
    <property type="match status" value="1"/>
</dbReference>
<dbReference type="SMART" id="SM00091">
    <property type="entry name" value="PAS"/>
    <property type="match status" value="2"/>
</dbReference>
<feature type="domain" description="PAS" evidence="1">
    <location>
        <begin position="265"/>
        <end position="335"/>
    </location>
</feature>
<dbReference type="PROSITE" id="PS50113">
    <property type="entry name" value="PAC"/>
    <property type="match status" value="3"/>
</dbReference>
<dbReference type="InterPro" id="IPR029787">
    <property type="entry name" value="Nucleotide_cyclase"/>
</dbReference>
<reference evidence="4 5" key="1">
    <citation type="submission" date="2019-10" db="EMBL/GenBank/DDBJ databases">
        <title>Gracilibacillus sp. nov. isolated from rice seeds.</title>
        <authorList>
            <person name="He S."/>
        </authorList>
    </citation>
    <scope>NUCLEOTIDE SEQUENCE [LARGE SCALE GENOMIC DNA]</scope>
    <source>
        <strain evidence="4 5">TD8</strain>
    </source>
</reference>
<dbReference type="Pfam" id="PF00990">
    <property type="entry name" value="GGDEF"/>
    <property type="match status" value="1"/>
</dbReference>
<evidence type="ECO:0000313" key="4">
    <source>
        <dbReference type="EMBL" id="KAB8139304.1"/>
    </source>
</evidence>
<dbReference type="FunFam" id="3.30.70.270:FF:000001">
    <property type="entry name" value="Diguanylate cyclase domain protein"/>
    <property type="match status" value="1"/>
</dbReference>
<dbReference type="InterPro" id="IPR000160">
    <property type="entry name" value="GGDEF_dom"/>
</dbReference>
<comment type="caution">
    <text evidence="4">The sequence shown here is derived from an EMBL/GenBank/DDBJ whole genome shotgun (WGS) entry which is preliminary data.</text>
</comment>
<organism evidence="4 5">
    <name type="scientific">Gracilibacillus oryzae</name>
    <dbReference type="NCBI Taxonomy" id="1672701"/>
    <lineage>
        <taxon>Bacteria</taxon>
        <taxon>Bacillati</taxon>
        <taxon>Bacillota</taxon>
        <taxon>Bacilli</taxon>
        <taxon>Bacillales</taxon>
        <taxon>Bacillaceae</taxon>
        <taxon>Gracilibacillus</taxon>
    </lineage>
</organism>
<keyword evidence="5" id="KW-1185">Reference proteome</keyword>
<evidence type="ECO:0000313" key="5">
    <source>
        <dbReference type="Proteomes" id="UP000480246"/>
    </source>
</evidence>
<feature type="domain" description="PAC" evidence="2">
    <location>
        <begin position="77"/>
        <end position="133"/>
    </location>
</feature>
<dbReference type="InterPro" id="IPR013767">
    <property type="entry name" value="PAS_fold"/>
</dbReference>
<dbReference type="CDD" id="cd01949">
    <property type="entry name" value="GGDEF"/>
    <property type="match status" value="1"/>
</dbReference>
<protein>
    <submittedName>
        <fullName evidence="4">PAS domain S-box protein</fullName>
    </submittedName>
</protein>
<dbReference type="InterPro" id="IPR000700">
    <property type="entry name" value="PAS-assoc_C"/>
</dbReference>
<evidence type="ECO:0000259" key="2">
    <source>
        <dbReference type="PROSITE" id="PS50113"/>
    </source>
</evidence>
<dbReference type="OrthoDB" id="9759607at2"/>
<dbReference type="Proteomes" id="UP000480246">
    <property type="component" value="Unassembled WGS sequence"/>
</dbReference>
<feature type="domain" description="PAS" evidence="1">
    <location>
        <begin position="141"/>
        <end position="211"/>
    </location>
</feature>
<dbReference type="CDD" id="cd00130">
    <property type="entry name" value="PAS"/>
    <property type="match status" value="2"/>
</dbReference>
<dbReference type="PROSITE" id="PS50112">
    <property type="entry name" value="PAS"/>
    <property type="match status" value="2"/>
</dbReference>
<proteinExistence type="predicted"/>
<dbReference type="SMART" id="SM00267">
    <property type="entry name" value="GGDEF"/>
    <property type="match status" value="1"/>
</dbReference>
<dbReference type="PANTHER" id="PTHR44757:SF2">
    <property type="entry name" value="BIOFILM ARCHITECTURE MAINTENANCE PROTEIN MBAA"/>
    <property type="match status" value="1"/>
</dbReference>
<dbReference type="NCBIfam" id="TIGR00229">
    <property type="entry name" value="sensory_box"/>
    <property type="match status" value="3"/>
</dbReference>
<dbReference type="SUPFAM" id="SSF55785">
    <property type="entry name" value="PYP-like sensor domain (PAS domain)"/>
    <property type="match status" value="3"/>
</dbReference>
<evidence type="ECO:0000259" key="3">
    <source>
        <dbReference type="PROSITE" id="PS50887"/>
    </source>
</evidence>
<feature type="domain" description="GGDEF" evidence="3">
    <location>
        <begin position="418"/>
        <end position="550"/>
    </location>
</feature>
<feature type="domain" description="PAC" evidence="2">
    <location>
        <begin position="338"/>
        <end position="390"/>
    </location>
</feature>
<dbReference type="PROSITE" id="PS50887">
    <property type="entry name" value="GGDEF"/>
    <property type="match status" value="1"/>
</dbReference>
<evidence type="ECO:0000259" key="1">
    <source>
        <dbReference type="PROSITE" id="PS50112"/>
    </source>
</evidence>
<dbReference type="AlphaFoldDB" id="A0A7C8GX10"/>
<feature type="domain" description="PAC" evidence="2">
    <location>
        <begin position="213"/>
        <end position="264"/>
    </location>
</feature>
<dbReference type="InterPro" id="IPR052155">
    <property type="entry name" value="Biofilm_reg_signaling"/>
</dbReference>
<dbReference type="InterPro" id="IPR043128">
    <property type="entry name" value="Rev_trsase/Diguanyl_cyclase"/>
</dbReference>
<gene>
    <name evidence="4" type="ORF">F9U64_00475</name>
</gene>
<dbReference type="GO" id="GO:0006355">
    <property type="term" value="P:regulation of DNA-templated transcription"/>
    <property type="evidence" value="ECO:0007669"/>
    <property type="project" value="InterPro"/>
</dbReference>
<dbReference type="SMART" id="SM00086">
    <property type="entry name" value="PAC"/>
    <property type="match status" value="3"/>
</dbReference>
<dbReference type="NCBIfam" id="TIGR00254">
    <property type="entry name" value="GGDEF"/>
    <property type="match status" value="1"/>
</dbReference>
<dbReference type="Pfam" id="PF00989">
    <property type="entry name" value="PAS"/>
    <property type="match status" value="1"/>
</dbReference>
<dbReference type="InterPro" id="IPR013656">
    <property type="entry name" value="PAS_4"/>
</dbReference>
<name>A0A7C8GX10_9BACI</name>